<evidence type="ECO:0000313" key="2">
    <source>
        <dbReference type="Proteomes" id="UP001203342"/>
    </source>
</evidence>
<dbReference type="InterPro" id="IPR054223">
    <property type="entry name" value="DUF6943"/>
</dbReference>
<gene>
    <name evidence="1" type="ORF">NAT47_06030</name>
</gene>
<evidence type="ECO:0000313" key="1">
    <source>
        <dbReference type="EMBL" id="MCL9769968.1"/>
    </source>
</evidence>
<accession>A0ABT0TGL1</accession>
<comment type="caution">
    <text evidence="1">The sequence shown here is derived from an EMBL/GenBank/DDBJ whole genome shotgun (WGS) entry which is preliminary data.</text>
</comment>
<keyword evidence="2" id="KW-1185">Reference proteome</keyword>
<dbReference type="RefSeq" id="WP_250581448.1">
    <property type="nucleotide sequence ID" value="NZ_JAMLJN010000004.1"/>
</dbReference>
<protein>
    <submittedName>
        <fullName evidence="1">Uncharacterized protein</fullName>
    </submittedName>
</protein>
<reference evidence="1 2" key="1">
    <citation type="submission" date="2022-05" db="EMBL/GenBank/DDBJ databases">
        <title>Flavobacterium sp., isolated from activated sludge.</title>
        <authorList>
            <person name="Ran Q."/>
        </authorList>
    </citation>
    <scope>NUCLEOTIDE SEQUENCE [LARGE SCALE GENOMIC DNA]</scope>
    <source>
        <strain evidence="1 2">HXWNR69</strain>
    </source>
</reference>
<name>A0ABT0TGL1_9FLAO</name>
<proteinExistence type="predicted"/>
<dbReference type="Proteomes" id="UP001203342">
    <property type="component" value="Unassembled WGS sequence"/>
</dbReference>
<sequence>MDTIFIKTHQPGAHYAKPYFFVLSKGLNSGKPSNEPFTNSFVLVFQTEAQKEDIFWIAMSLWKSKFWMPFLRGSVIPFLSLYEFKKEFNPKATRLMREHELHHKNIQALKLLQEQEAHHAKNIHLINEIRNAILMRYRKNN</sequence>
<organism evidence="1 2">
    <name type="scientific">Flavobacterium fragile</name>
    <dbReference type="NCBI Taxonomy" id="2949085"/>
    <lineage>
        <taxon>Bacteria</taxon>
        <taxon>Pseudomonadati</taxon>
        <taxon>Bacteroidota</taxon>
        <taxon>Flavobacteriia</taxon>
        <taxon>Flavobacteriales</taxon>
        <taxon>Flavobacteriaceae</taxon>
        <taxon>Flavobacterium</taxon>
    </lineage>
</organism>
<dbReference type="Pfam" id="PF22105">
    <property type="entry name" value="DUF6943"/>
    <property type="match status" value="1"/>
</dbReference>
<dbReference type="EMBL" id="JAMLJN010000004">
    <property type="protein sequence ID" value="MCL9769968.1"/>
    <property type="molecule type" value="Genomic_DNA"/>
</dbReference>